<dbReference type="AlphaFoldDB" id="A0A1I2LU36"/>
<reference evidence="2 3" key="1">
    <citation type="submission" date="2016-10" db="EMBL/GenBank/DDBJ databases">
        <authorList>
            <person name="de Groot N.N."/>
        </authorList>
    </citation>
    <scope>NUCLEOTIDE SEQUENCE [LARGE SCALE GENOMIC DNA]</scope>
    <source>
        <strain evidence="2 3">NLAE-zl-G419</strain>
    </source>
</reference>
<feature type="transmembrane region" description="Helical" evidence="1">
    <location>
        <begin position="256"/>
        <end position="277"/>
    </location>
</feature>
<accession>A0A1I2LU36</accession>
<keyword evidence="1" id="KW-0472">Membrane</keyword>
<feature type="transmembrane region" description="Helical" evidence="1">
    <location>
        <begin position="419"/>
        <end position="444"/>
    </location>
</feature>
<gene>
    <name evidence="2" type="ORF">SAMN04487885_11142</name>
</gene>
<dbReference type="EMBL" id="FOOE01000011">
    <property type="protein sequence ID" value="SFF80977.1"/>
    <property type="molecule type" value="Genomic_DNA"/>
</dbReference>
<keyword evidence="3" id="KW-1185">Reference proteome</keyword>
<keyword evidence="1" id="KW-0812">Transmembrane</keyword>
<sequence>MSKMISLIKVFLKTTGEEEISIGKKKIPPMLFMALMVIIMVFALGFPFAMMISELYDTASQIGQEGVIIGLLVSMASVMTFIFGIVYAMATLYFSRDIEYLLPLPLKPFEILGAKFSTVLVYEYITELMILLLPLGVYGVKSNAPVMYWIVMIVVLLLLPVLPLVLACIINMIVMTFTNLGKHKDLLKTIGAIVAIGMGLGFSMLMQKMESMMVTEADVIEKIVSGNNSMVSIVTDIFPTSKFAAEAMVAKDPLNILGNLAVFLTITGAAIAIFFFIGNKIYFKGALGASETFSKREKLSEEQLSKSTNSTSPMKAYILKEIRMLVRTPIYFLNCVIMNFIWPLFFIIPLITQPDIFGLIGESTNIIFNSEIQGIIIGMIVSVMIFICNTNMIACTAISREGKNLFFTKYIPMSYSQQLIAKASVGMIFDLINIVFLIVLGIVMKAPISFVILAVILSLMVIIASNLLGIMLDLKKPKLNWDNEAAAVKQNFTSMIAMFGAMIIAVLNGILVFNLSWSFMQMFILEFVILALLIIFSLKYIMTKGEIVYQNLS</sequence>
<dbReference type="OrthoDB" id="138672at2"/>
<evidence type="ECO:0000313" key="3">
    <source>
        <dbReference type="Proteomes" id="UP000182135"/>
    </source>
</evidence>
<dbReference type="STRING" id="1529.SAMN04487885_11142"/>
<evidence type="ECO:0000313" key="2">
    <source>
        <dbReference type="EMBL" id="SFF80977.1"/>
    </source>
</evidence>
<feature type="transmembrane region" description="Helical" evidence="1">
    <location>
        <begin position="330"/>
        <end position="352"/>
    </location>
</feature>
<evidence type="ECO:0000256" key="1">
    <source>
        <dbReference type="SAM" id="Phobius"/>
    </source>
</evidence>
<feature type="transmembrane region" description="Helical" evidence="1">
    <location>
        <begin position="146"/>
        <end position="174"/>
    </location>
</feature>
<dbReference type="InterPro" id="IPR031599">
    <property type="entry name" value="ABC_tran_2"/>
</dbReference>
<proteinExistence type="predicted"/>
<feature type="transmembrane region" description="Helical" evidence="1">
    <location>
        <begin position="519"/>
        <end position="541"/>
    </location>
</feature>
<name>A0A1I2LU36_9CLOT</name>
<feature type="transmembrane region" description="Helical" evidence="1">
    <location>
        <begin position="450"/>
        <end position="472"/>
    </location>
</feature>
<dbReference type="RefSeq" id="WP_074845401.1">
    <property type="nucleotide sequence ID" value="NZ_FOOE01000011.1"/>
</dbReference>
<feature type="transmembrane region" description="Helical" evidence="1">
    <location>
        <begin position="116"/>
        <end position="140"/>
    </location>
</feature>
<feature type="transmembrane region" description="Helical" evidence="1">
    <location>
        <begin position="30"/>
        <end position="52"/>
    </location>
</feature>
<feature type="transmembrane region" description="Helical" evidence="1">
    <location>
        <begin position="492"/>
        <end position="513"/>
    </location>
</feature>
<dbReference type="Pfam" id="PF16949">
    <property type="entry name" value="ABC_tran_2"/>
    <property type="match status" value="1"/>
</dbReference>
<feature type="transmembrane region" description="Helical" evidence="1">
    <location>
        <begin position="186"/>
        <end position="206"/>
    </location>
</feature>
<feature type="transmembrane region" description="Helical" evidence="1">
    <location>
        <begin position="67"/>
        <end position="95"/>
    </location>
</feature>
<organism evidence="2 3">
    <name type="scientific">Clostridium cadaveris</name>
    <dbReference type="NCBI Taxonomy" id="1529"/>
    <lineage>
        <taxon>Bacteria</taxon>
        <taxon>Bacillati</taxon>
        <taxon>Bacillota</taxon>
        <taxon>Clostridia</taxon>
        <taxon>Eubacteriales</taxon>
        <taxon>Clostridiaceae</taxon>
        <taxon>Clostridium</taxon>
    </lineage>
</organism>
<protein>
    <submittedName>
        <fullName evidence="2">ABC-2 type transport system permease protein</fullName>
    </submittedName>
</protein>
<keyword evidence="1" id="KW-1133">Transmembrane helix</keyword>
<dbReference type="eggNOG" id="ENOG502Z8T8">
    <property type="taxonomic scope" value="Bacteria"/>
</dbReference>
<feature type="transmembrane region" description="Helical" evidence="1">
    <location>
        <begin position="372"/>
        <end position="398"/>
    </location>
</feature>
<dbReference type="Proteomes" id="UP000182135">
    <property type="component" value="Unassembled WGS sequence"/>
</dbReference>